<accession>A0A9P7Y678</accession>
<evidence type="ECO:0000256" key="2">
    <source>
        <dbReference type="SAM" id="Coils"/>
    </source>
</evidence>
<sequence>MDTLEKQKTLGPMPPCLYMHYGGVRTAAYRHKIADSRKHDDATASVKLWLDSIQQEGGKSMFMDGIMANNKGIVCMDSTHRTVKSLRPDPNNPKANGTAYLFTILVKDRQSRSGIPIAFMVCNSESIMLLRKWLTWLKTDCGLQATKFMVDCSVAETETLKQTAGLRDMRKALNAVRTHHFKVVHGLEPIVLSEYDKAIKKKATVLSLAASKDMVAELDENNEFFVNSFTTPDVKYAVSADAQAARLLSCTCPDYVRHKMPCKHLYLVSWIYNSMDISYDGSDMFVRDEGVTDDDINDGGEVDDDESSEDEIPAAWRVIVPLVVLQMELARAEKKAERRKLRESERAIEFNECEKRLLHLLKSMGDEARAKKRRKCTLQYFQSTVADLECTLLGVKGLNTVHAGRKCMCCQMHCQMECVLGPD</sequence>
<keyword evidence="5" id="KW-1185">Reference proteome</keyword>
<evidence type="ECO:0000259" key="3">
    <source>
        <dbReference type="PROSITE" id="PS50966"/>
    </source>
</evidence>
<dbReference type="Pfam" id="PF04434">
    <property type="entry name" value="SWIM"/>
    <property type="match status" value="1"/>
</dbReference>
<dbReference type="PROSITE" id="PS50966">
    <property type="entry name" value="ZF_SWIM"/>
    <property type="match status" value="1"/>
</dbReference>
<organism evidence="4 5">
    <name type="scientific">Linnemannia hyalina</name>
    <dbReference type="NCBI Taxonomy" id="64524"/>
    <lineage>
        <taxon>Eukaryota</taxon>
        <taxon>Fungi</taxon>
        <taxon>Fungi incertae sedis</taxon>
        <taxon>Mucoromycota</taxon>
        <taxon>Mortierellomycotina</taxon>
        <taxon>Mortierellomycetes</taxon>
        <taxon>Mortierellales</taxon>
        <taxon>Mortierellaceae</taxon>
        <taxon>Linnemannia</taxon>
    </lineage>
</organism>
<evidence type="ECO:0000313" key="4">
    <source>
        <dbReference type="EMBL" id="KAG9072374.1"/>
    </source>
</evidence>
<proteinExistence type="predicted"/>
<feature type="domain" description="SWIM-type" evidence="3">
    <location>
        <begin position="236"/>
        <end position="273"/>
    </location>
</feature>
<keyword evidence="1" id="KW-0862">Zinc</keyword>
<dbReference type="OrthoDB" id="2444301at2759"/>
<dbReference type="GO" id="GO:0008270">
    <property type="term" value="F:zinc ion binding"/>
    <property type="evidence" value="ECO:0007669"/>
    <property type="project" value="UniProtKB-KW"/>
</dbReference>
<keyword evidence="2" id="KW-0175">Coiled coil</keyword>
<evidence type="ECO:0000256" key="1">
    <source>
        <dbReference type="PROSITE-ProRule" id="PRU00325"/>
    </source>
</evidence>
<reference evidence="4" key="1">
    <citation type="submission" date="2021-06" db="EMBL/GenBank/DDBJ databases">
        <title>Genome Sequence of Mortierella hyaline Strain SCG-10, a Cold-Adapted, Nitrate-Reducing Fungus Isolated from Soil in Minnesota, USA.</title>
        <authorList>
            <person name="Aldossari N."/>
        </authorList>
    </citation>
    <scope>NUCLEOTIDE SEQUENCE</scope>
    <source>
        <strain evidence="4">SCG-10</strain>
    </source>
</reference>
<comment type="caution">
    <text evidence="4">The sequence shown here is derived from an EMBL/GenBank/DDBJ whole genome shotgun (WGS) entry which is preliminary data.</text>
</comment>
<keyword evidence="1" id="KW-0479">Metal-binding</keyword>
<keyword evidence="1" id="KW-0863">Zinc-finger</keyword>
<dbReference type="AlphaFoldDB" id="A0A9P7Y678"/>
<name>A0A9P7Y678_9FUNG</name>
<feature type="coiled-coil region" evidence="2">
    <location>
        <begin position="322"/>
        <end position="354"/>
    </location>
</feature>
<dbReference type="EMBL" id="JAHRHY010000001">
    <property type="protein sequence ID" value="KAG9072374.1"/>
    <property type="molecule type" value="Genomic_DNA"/>
</dbReference>
<protein>
    <recommendedName>
        <fullName evidence="3">SWIM-type domain-containing protein</fullName>
    </recommendedName>
</protein>
<evidence type="ECO:0000313" key="5">
    <source>
        <dbReference type="Proteomes" id="UP000707451"/>
    </source>
</evidence>
<gene>
    <name evidence="4" type="ORF">KI688_000144</name>
</gene>
<dbReference type="Proteomes" id="UP000707451">
    <property type="component" value="Unassembled WGS sequence"/>
</dbReference>
<dbReference type="InterPro" id="IPR007527">
    <property type="entry name" value="Znf_SWIM"/>
</dbReference>